<dbReference type="Proteomes" id="UP000288805">
    <property type="component" value="Unassembled WGS sequence"/>
</dbReference>
<evidence type="ECO:0000259" key="1">
    <source>
        <dbReference type="Pfam" id="PF07727"/>
    </source>
</evidence>
<accession>A0A438EA07</accession>
<proteinExistence type="predicted"/>
<dbReference type="Pfam" id="PF07727">
    <property type="entry name" value="RVT_2"/>
    <property type="match status" value="1"/>
</dbReference>
<comment type="caution">
    <text evidence="2">The sequence shown here is derived from an EMBL/GenBank/DDBJ whole genome shotgun (WGS) entry which is preliminary data.</text>
</comment>
<protein>
    <submittedName>
        <fullName evidence="2">Retrovirus-related Pol polyprotein from transposon RE1</fullName>
    </submittedName>
</protein>
<dbReference type="AlphaFoldDB" id="A0A438EA07"/>
<reference evidence="2 3" key="1">
    <citation type="journal article" date="2018" name="PLoS Genet.">
        <title>Population sequencing reveals clonal diversity and ancestral inbreeding in the grapevine cultivar Chardonnay.</title>
        <authorList>
            <person name="Roach M.J."/>
            <person name="Johnson D.L."/>
            <person name="Bohlmann J."/>
            <person name="van Vuuren H.J."/>
            <person name="Jones S.J."/>
            <person name="Pretorius I.S."/>
            <person name="Schmidt S.A."/>
            <person name="Borneman A.R."/>
        </authorList>
    </citation>
    <scope>NUCLEOTIDE SEQUENCE [LARGE SCALE GENOMIC DNA]</scope>
    <source>
        <strain evidence="3">cv. Chardonnay</strain>
        <tissue evidence="2">Leaf</tissue>
    </source>
</reference>
<name>A0A438EA07_VITVI</name>
<gene>
    <name evidence="2" type="primary">RE1_2079</name>
    <name evidence="2" type="ORF">CK203_086877</name>
</gene>
<feature type="domain" description="Reverse transcriptase Ty1/copia-type" evidence="1">
    <location>
        <begin position="38"/>
        <end position="109"/>
    </location>
</feature>
<organism evidence="2 3">
    <name type="scientific">Vitis vinifera</name>
    <name type="common">Grape</name>
    <dbReference type="NCBI Taxonomy" id="29760"/>
    <lineage>
        <taxon>Eukaryota</taxon>
        <taxon>Viridiplantae</taxon>
        <taxon>Streptophyta</taxon>
        <taxon>Embryophyta</taxon>
        <taxon>Tracheophyta</taxon>
        <taxon>Spermatophyta</taxon>
        <taxon>Magnoliopsida</taxon>
        <taxon>eudicotyledons</taxon>
        <taxon>Gunneridae</taxon>
        <taxon>Pentapetalae</taxon>
        <taxon>rosids</taxon>
        <taxon>Vitales</taxon>
        <taxon>Vitaceae</taxon>
        <taxon>Viteae</taxon>
        <taxon>Vitis</taxon>
    </lineage>
</organism>
<evidence type="ECO:0000313" key="2">
    <source>
        <dbReference type="EMBL" id="RVW44627.1"/>
    </source>
</evidence>
<sequence length="200" mass="22974">MNALRRSDTWEIMNLPRDKTKVGCKWVFTIKCKLDGSIERVLLSLAINSNWPLYQLDVKNVFLNGNLEEVFISLPPSFEEKLGSDKVCELRKSLYGLRQSLRAWFERFGKPMTSYGDDIDKLESSRRDLQKTLIKDLGMLKYFLGMEFARSKEGIFVNQRTYVLDPLGETGLLGCKAETPIEPNLKSQAAKLEDVKNIEQ</sequence>
<dbReference type="InterPro" id="IPR013103">
    <property type="entry name" value="RVT_2"/>
</dbReference>
<dbReference type="EMBL" id="QGNW01001346">
    <property type="protein sequence ID" value="RVW44627.1"/>
    <property type="molecule type" value="Genomic_DNA"/>
</dbReference>
<evidence type="ECO:0000313" key="3">
    <source>
        <dbReference type="Proteomes" id="UP000288805"/>
    </source>
</evidence>